<dbReference type="GO" id="GO:0034451">
    <property type="term" value="C:centriolar satellite"/>
    <property type="evidence" value="ECO:0007669"/>
    <property type="project" value="TreeGrafter"/>
</dbReference>
<dbReference type="Proteomes" id="UP000311919">
    <property type="component" value="Unassembled WGS sequence"/>
</dbReference>
<evidence type="ECO:0000313" key="2">
    <source>
        <dbReference type="EMBL" id="TNN19561.1"/>
    </source>
</evidence>
<evidence type="ECO:0000256" key="1">
    <source>
        <dbReference type="SAM" id="Coils"/>
    </source>
</evidence>
<dbReference type="GO" id="GO:0045931">
    <property type="term" value="P:positive regulation of mitotic cell cycle"/>
    <property type="evidence" value="ECO:0007669"/>
    <property type="project" value="TreeGrafter"/>
</dbReference>
<dbReference type="GO" id="GO:0060271">
    <property type="term" value="P:cilium assembly"/>
    <property type="evidence" value="ECO:0007669"/>
    <property type="project" value="TreeGrafter"/>
</dbReference>
<gene>
    <name evidence="2" type="ORF">EWB00_007718</name>
</gene>
<dbReference type="PANTHER" id="PTHR46725:SF1">
    <property type="entry name" value="COILED-COIL DOMAIN-CONTAINING PROTEIN 57"/>
    <property type="match status" value="1"/>
</dbReference>
<reference evidence="2 3" key="1">
    <citation type="submission" date="2019-03" db="EMBL/GenBank/DDBJ databases">
        <title>An improved genome assembly of the fluke Schistosoma japonicum.</title>
        <authorList>
            <person name="Hu W."/>
            <person name="Luo F."/>
            <person name="Yin M."/>
            <person name="Mo X."/>
            <person name="Sun C."/>
            <person name="Wu Q."/>
            <person name="Zhu B."/>
            <person name="Xiang M."/>
            <person name="Wang J."/>
            <person name="Wang Y."/>
            <person name="Zhang T."/>
            <person name="Xu B."/>
            <person name="Zheng H."/>
            <person name="Feng Z."/>
        </authorList>
    </citation>
    <scope>NUCLEOTIDE SEQUENCE [LARGE SCALE GENOMIC DNA]</scope>
    <source>
        <strain evidence="2">HuSjv2</strain>
        <tissue evidence="2">Worms</tissue>
    </source>
</reference>
<sequence>MVASPENLGNRKLDEVLAMDTEVKQLLYKEINELMVTSDQFKKDLDLKTSQFEKLKCDFIFNLRLINERDLVIKKLNERISSLIKNIHSRDILISEIKASLDRTQSELAQVKTSEVKLRGDIEESLHETVKREQKLLEKHNTLIETFRKTETEERIKLQNNINRLQSELEMERLHSAVNLQTAIDDAIKEKEKLKADTAQKLFDLELRMHLAEETAELANKSKHDYISEISCKEGELSKLNCKLSEINKIVELQKLEIQDLQVQLKESKQKYLLLESAQVQNEKLVLSQKTDLTEEIDNLKSNLQRHEQEALSMTLKHEEQVNSLQIENQKLVESLTKEKQQTQKIIDLWKEEKVKCQHAEHTVRILQAEIKHLNEDLKQALIKPDINQQELHHCKHDHIIHQLNHLNDTCDKLEEENSRLKQTISMMSQQAKQFAQLSLTPNINKTMHEYNQLNETNQNAKLSAAIKQIYRLAVEKQSLIELSNRLQAKLRQLTDHDDNKPMNNDHSSKHKGISISNDKYVNNIQNSMVDNREVTHIVKNMNKPLNNDISSNVININQSENPMYNHHSLHDAESSSIITGKGSISTIFKLLDEVASLGSENDGECLQHIDRFLIQGKHKHITTPRLKRK</sequence>
<dbReference type="GO" id="GO:0007099">
    <property type="term" value="P:centriole replication"/>
    <property type="evidence" value="ECO:0007669"/>
    <property type="project" value="TreeGrafter"/>
</dbReference>
<dbReference type="GO" id="GO:0007020">
    <property type="term" value="P:microtubule nucleation"/>
    <property type="evidence" value="ECO:0007669"/>
    <property type="project" value="TreeGrafter"/>
</dbReference>
<dbReference type="GO" id="GO:0005814">
    <property type="term" value="C:centriole"/>
    <property type="evidence" value="ECO:0007669"/>
    <property type="project" value="TreeGrafter"/>
</dbReference>
<dbReference type="OrthoDB" id="568502at2759"/>
<keyword evidence="3" id="KW-1185">Reference proteome</keyword>
<feature type="coiled-coil region" evidence="1">
    <location>
        <begin position="251"/>
        <end position="497"/>
    </location>
</feature>
<feature type="coiled-coil region" evidence="1">
    <location>
        <begin position="148"/>
        <end position="197"/>
    </location>
</feature>
<keyword evidence="1" id="KW-0175">Coiled coil</keyword>
<dbReference type="PANTHER" id="PTHR46725">
    <property type="entry name" value="COILED-COIL DOMAIN-CONTAINING PROTEIN 57"/>
    <property type="match status" value="1"/>
</dbReference>
<organism evidence="2 3">
    <name type="scientific">Schistosoma japonicum</name>
    <name type="common">Blood fluke</name>
    <dbReference type="NCBI Taxonomy" id="6182"/>
    <lineage>
        <taxon>Eukaryota</taxon>
        <taxon>Metazoa</taxon>
        <taxon>Spiralia</taxon>
        <taxon>Lophotrochozoa</taxon>
        <taxon>Platyhelminthes</taxon>
        <taxon>Trematoda</taxon>
        <taxon>Digenea</taxon>
        <taxon>Strigeidida</taxon>
        <taxon>Schistosomatoidea</taxon>
        <taxon>Schistosomatidae</taxon>
        <taxon>Schistosoma</taxon>
    </lineage>
</organism>
<dbReference type="EMBL" id="SKCS01000043">
    <property type="protein sequence ID" value="TNN19561.1"/>
    <property type="molecule type" value="Genomic_DNA"/>
</dbReference>
<name>A0A4Z2DSQ3_SCHJA</name>
<dbReference type="AlphaFoldDB" id="A0A4Z2DSQ3"/>
<dbReference type="STRING" id="6182.A0A4Z2DSQ3"/>
<accession>A0A4Z2DSQ3</accession>
<proteinExistence type="predicted"/>
<protein>
    <submittedName>
        <fullName evidence="2">Coiled coil domain containing protein 57</fullName>
    </submittedName>
</protein>
<dbReference type="GO" id="GO:0005876">
    <property type="term" value="C:spindle microtubule"/>
    <property type="evidence" value="ECO:0007669"/>
    <property type="project" value="TreeGrafter"/>
</dbReference>
<dbReference type="InterPro" id="IPR042481">
    <property type="entry name" value="CCDC57"/>
</dbReference>
<comment type="caution">
    <text evidence="2">The sequence shown here is derived from an EMBL/GenBank/DDBJ whole genome shotgun (WGS) entry which is preliminary data.</text>
</comment>
<evidence type="ECO:0000313" key="3">
    <source>
        <dbReference type="Proteomes" id="UP000311919"/>
    </source>
</evidence>